<keyword evidence="1" id="KW-0472">Membrane</keyword>
<accession>A0AAD4WAP6</accession>
<feature type="transmembrane region" description="Helical" evidence="1">
    <location>
        <begin position="6"/>
        <end position="26"/>
    </location>
</feature>
<keyword evidence="1" id="KW-1133">Transmembrane helix</keyword>
<protein>
    <submittedName>
        <fullName evidence="2">Uncharacterized protein</fullName>
    </submittedName>
</protein>
<gene>
    <name evidence="2" type="ORF">L3X38_018795</name>
</gene>
<keyword evidence="3" id="KW-1185">Reference proteome</keyword>
<evidence type="ECO:0000313" key="3">
    <source>
        <dbReference type="Proteomes" id="UP001054821"/>
    </source>
</evidence>
<name>A0AAD4WAP6_PRUDU</name>
<keyword evidence="1" id="KW-0812">Transmembrane</keyword>
<reference evidence="2 3" key="1">
    <citation type="journal article" date="2022" name="G3 (Bethesda)">
        <title>Whole-genome sequence and methylome profiling of the almond [Prunus dulcis (Mill.) D.A. Webb] cultivar 'Nonpareil'.</title>
        <authorList>
            <person name="D'Amico-Willman K.M."/>
            <person name="Ouma W.Z."/>
            <person name="Meulia T."/>
            <person name="Sideli G.M."/>
            <person name="Gradziel T.M."/>
            <person name="Fresnedo-Ramirez J."/>
        </authorList>
    </citation>
    <scope>NUCLEOTIDE SEQUENCE [LARGE SCALE GENOMIC DNA]</scope>
    <source>
        <strain evidence="2">Clone GOH B32 T37-40</strain>
    </source>
</reference>
<organism evidence="2 3">
    <name type="scientific">Prunus dulcis</name>
    <name type="common">Almond</name>
    <name type="synonym">Amygdalus dulcis</name>
    <dbReference type="NCBI Taxonomy" id="3755"/>
    <lineage>
        <taxon>Eukaryota</taxon>
        <taxon>Viridiplantae</taxon>
        <taxon>Streptophyta</taxon>
        <taxon>Embryophyta</taxon>
        <taxon>Tracheophyta</taxon>
        <taxon>Spermatophyta</taxon>
        <taxon>Magnoliopsida</taxon>
        <taxon>eudicotyledons</taxon>
        <taxon>Gunneridae</taxon>
        <taxon>Pentapetalae</taxon>
        <taxon>rosids</taxon>
        <taxon>fabids</taxon>
        <taxon>Rosales</taxon>
        <taxon>Rosaceae</taxon>
        <taxon>Amygdaloideae</taxon>
        <taxon>Amygdaleae</taxon>
        <taxon>Prunus</taxon>
    </lineage>
</organism>
<comment type="caution">
    <text evidence="2">The sequence shown here is derived from an EMBL/GenBank/DDBJ whole genome shotgun (WGS) entry which is preliminary data.</text>
</comment>
<dbReference type="Proteomes" id="UP001054821">
    <property type="component" value="Chromosome 3"/>
</dbReference>
<sequence length="92" mass="10497">MIQLRSFLLLLESGCMLLLLLLRVLIKFRNSKGDWHIYREKNGVADSLSNWSYNMDLGLHIFPYAPSWLGSKIVDDLLGVVKACLVCLNQSE</sequence>
<evidence type="ECO:0000313" key="2">
    <source>
        <dbReference type="EMBL" id="KAI5339523.1"/>
    </source>
</evidence>
<evidence type="ECO:0000256" key="1">
    <source>
        <dbReference type="SAM" id="Phobius"/>
    </source>
</evidence>
<proteinExistence type="predicted"/>
<dbReference type="EMBL" id="JAJFAZ020000003">
    <property type="protein sequence ID" value="KAI5339523.1"/>
    <property type="molecule type" value="Genomic_DNA"/>
</dbReference>
<dbReference type="AlphaFoldDB" id="A0AAD4WAP6"/>